<dbReference type="SUPFAM" id="SSF53756">
    <property type="entry name" value="UDP-Glycosyltransferase/glycogen phosphorylase"/>
    <property type="match status" value="1"/>
</dbReference>
<evidence type="ECO:0000259" key="4">
    <source>
        <dbReference type="Pfam" id="PF13439"/>
    </source>
</evidence>
<organism evidence="5 6">
    <name type="scientific">Listeria grandensis</name>
    <dbReference type="NCBI Taxonomy" id="1494963"/>
    <lineage>
        <taxon>Bacteria</taxon>
        <taxon>Bacillati</taxon>
        <taxon>Bacillota</taxon>
        <taxon>Bacilli</taxon>
        <taxon>Bacillales</taxon>
        <taxon>Listeriaceae</taxon>
        <taxon>Listeria</taxon>
    </lineage>
</organism>
<name>A0A7X1CQ08_9LIST</name>
<dbReference type="GO" id="GO:0016757">
    <property type="term" value="F:glycosyltransferase activity"/>
    <property type="evidence" value="ECO:0007669"/>
    <property type="project" value="UniProtKB-KW"/>
</dbReference>
<reference evidence="5 6" key="1">
    <citation type="submission" date="2020-03" db="EMBL/GenBank/DDBJ databases">
        <title>Soil Listeria distribution.</title>
        <authorList>
            <person name="Liao J."/>
            <person name="Wiedmann M."/>
        </authorList>
    </citation>
    <scope>NUCLEOTIDE SEQUENCE [LARGE SCALE GENOMIC DNA]</scope>
    <source>
        <strain evidence="5 6">FSL L7-0741</strain>
    </source>
</reference>
<dbReference type="EMBL" id="JAARWN010000007">
    <property type="protein sequence ID" value="MBC1936532.1"/>
    <property type="molecule type" value="Genomic_DNA"/>
</dbReference>
<dbReference type="PANTHER" id="PTHR12526:SF629">
    <property type="entry name" value="TEICHURONIC ACID BIOSYNTHESIS GLYCOSYLTRANSFERASE TUAH-RELATED"/>
    <property type="match status" value="1"/>
</dbReference>
<sequence>MNVENVFLCSSVHHWNGTRLYHKTAKSLAYNNFKVELIAIEQGRNTDALANIQIQTLPKKNRYLRPLNWWTVYKMAVNSKADYFHFNDPELLLVAMLLRRRKKDAIFIFDMYENFPKAIQSKPWIWQRARMPLSKLIRNLERRLLARMDAVIFAESSYKVDYPFLDCPQIDTYNFPTYQPAQGAIEGDLKKLVYVGDITEARGLMEMLHLANYLKQHWNDSFELVLIGNMSEGLSAKMAQFIHLNQLEEQVIWKGLIPYDMMWQELHTADIGLCLLHPLPNYLNSLATKLYEYMAANTAVLASDFPDWQALINETNAGVCVNPLNQDEVGQATLRLLENPREVRQMGQNGRYYFEHKYNWGHEEKKLIQLYQDIGKNK</sequence>
<dbReference type="RefSeq" id="WP_185526121.1">
    <property type="nucleotide sequence ID" value="NZ_JAARWN010000007.1"/>
</dbReference>
<dbReference type="AlphaFoldDB" id="A0A7X1CQ08"/>
<evidence type="ECO:0000259" key="3">
    <source>
        <dbReference type="Pfam" id="PF00534"/>
    </source>
</evidence>
<evidence type="ECO:0000256" key="1">
    <source>
        <dbReference type="ARBA" id="ARBA00022676"/>
    </source>
</evidence>
<proteinExistence type="predicted"/>
<dbReference type="Proteomes" id="UP000535908">
    <property type="component" value="Unassembled WGS sequence"/>
</dbReference>
<dbReference type="InterPro" id="IPR001296">
    <property type="entry name" value="Glyco_trans_1"/>
</dbReference>
<evidence type="ECO:0000313" key="5">
    <source>
        <dbReference type="EMBL" id="MBC1936532.1"/>
    </source>
</evidence>
<evidence type="ECO:0000313" key="6">
    <source>
        <dbReference type="Proteomes" id="UP000535908"/>
    </source>
</evidence>
<accession>A0A7X1CQ08</accession>
<keyword evidence="2 5" id="KW-0808">Transferase</keyword>
<keyword evidence="1" id="KW-0328">Glycosyltransferase</keyword>
<dbReference type="Gene3D" id="3.40.50.2000">
    <property type="entry name" value="Glycogen Phosphorylase B"/>
    <property type="match status" value="2"/>
</dbReference>
<comment type="caution">
    <text evidence="5">The sequence shown here is derived from an EMBL/GenBank/DDBJ whole genome shotgun (WGS) entry which is preliminary data.</text>
</comment>
<feature type="domain" description="Glycosyl transferase family 1" evidence="3">
    <location>
        <begin position="181"/>
        <end position="351"/>
    </location>
</feature>
<dbReference type="Pfam" id="PF13439">
    <property type="entry name" value="Glyco_transf_4"/>
    <property type="match status" value="1"/>
</dbReference>
<protein>
    <submittedName>
        <fullName evidence="5">Glycosyltransferase family 4 protein</fullName>
    </submittedName>
</protein>
<gene>
    <name evidence="5" type="ORF">HCA69_09160</name>
</gene>
<evidence type="ECO:0000256" key="2">
    <source>
        <dbReference type="ARBA" id="ARBA00022679"/>
    </source>
</evidence>
<feature type="domain" description="Glycosyltransferase subfamily 4-like N-terminal" evidence="4">
    <location>
        <begin position="22"/>
        <end position="153"/>
    </location>
</feature>
<dbReference type="Pfam" id="PF00534">
    <property type="entry name" value="Glycos_transf_1"/>
    <property type="match status" value="1"/>
</dbReference>
<dbReference type="InterPro" id="IPR028098">
    <property type="entry name" value="Glyco_trans_4-like_N"/>
</dbReference>
<dbReference type="PANTHER" id="PTHR12526">
    <property type="entry name" value="GLYCOSYLTRANSFERASE"/>
    <property type="match status" value="1"/>
</dbReference>